<evidence type="ECO:0000313" key="3">
    <source>
        <dbReference type="EMBL" id="CAC5389518.1"/>
    </source>
</evidence>
<dbReference type="OrthoDB" id="6133804at2759"/>
<feature type="transmembrane region" description="Helical" evidence="1">
    <location>
        <begin position="117"/>
        <end position="139"/>
    </location>
</feature>
<dbReference type="InterPro" id="IPR000998">
    <property type="entry name" value="MAM_dom"/>
</dbReference>
<gene>
    <name evidence="3" type="ORF">MCOR_24677</name>
</gene>
<keyword evidence="1" id="KW-0472">Membrane</keyword>
<keyword evidence="4" id="KW-1185">Reference proteome</keyword>
<evidence type="ECO:0000313" key="4">
    <source>
        <dbReference type="Proteomes" id="UP000507470"/>
    </source>
</evidence>
<evidence type="ECO:0000256" key="1">
    <source>
        <dbReference type="SAM" id="Phobius"/>
    </source>
</evidence>
<dbReference type="InterPro" id="IPR013320">
    <property type="entry name" value="ConA-like_dom_sf"/>
</dbReference>
<dbReference type="PANTHER" id="PTHR23282:SF101">
    <property type="entry name" value="MAM DOMAIN-CONTAINING PROTEIN"/>
    <property type="match status" value="1"/>
</dbReference>
<keyword evidence="1" id="KW-0812">Transmembrane</keyword>
<dbReference type="CDD" id="cd06263">
    <property type="entry name" value="MAM"/>
    <property type="match status" value="1"/>
</dbReference>
<dbReference type="SMART" id="SM00137">
    <property type="entry name" value="MAM"/>
    <property type="match status" value="1"/>
</dbReference>
<feature type="domain" description="MAM" evidence="2">
    <location>
        <begin position="34"/>
        <end position="115"/>
    </location>
</feature>
<evidence type="ECO:0000259" key="2">
    <source>
        <dbReference type="PROSITE" id="PS50060"/>
    </source>
</evidence>
<dbReference type="EMBL" id="CACVKT020004349">
    <property type="protein sequence ID" value="CAC5389518.1"/>
    <property type="molecule type" value="Genomic_DNA"/>
</dbReference>
<dbReference type="PANTHER" id="PTHR23282">
    <property type="entry name" value="APICAL ENDOSOMAL GLYCOPROTEIN PRECURSOR"/>
    <property type="match status" value="1"/>
</dbReference>
<name>A0A6J8BZK8_MYTCO</name>
<dbReference type="InterPro" id="IPR051560">
    <property type="entry name" value="MAM_domain-containing"/>
</dbReference>
<dbReference type="PROSITE" id="PS50060">
    <property type="entry name" value="MAM_2"/>
    <property type="match status" value="1"/>
</dbReference>
<dbReference type="SUPFAM" id="SSF49899">
    <property type="entry name" value="Concanavalin A-like lectins/glucanases"/>
    <property type="match status" value="1"/>
</dbReference>
<protein>
    <recommendedName>
        <fullName evidence="2">MAM domain-containing protein</fullName>
    </recommendedName>
</protein>
<dbReference type="GO" id="GO:0016020">
    <property type="term" value="C:membrane"/>
    <property type="evidence" value="ECO:0007669"/>
    <property type="project" value="InterPro"/>
</dbReference>
<proteinExistence type="predicted"/>
<sequence>MVTISTRHLKVYRKKNDVSDLQSCLILSSPKQGLTFWYHMYGRHINTLKVFQKNSKHSIELWKKSGNQGNRWQFQSLSLDDIGSYRIIFRATRGDGYERKIAVDDIFITNTVCKNGLVVGLVIGGLLLACVVIVIVVLVGRQVFKSRPREKIRNNLGANGYIGVQDIALLLTANHASHMQNDAHSSNTSVPCCFDSTHAHAKINNVNKERVQAPAYAVHRKTTSSDNQRLNDDKYSIVDQTAETSFNENIDDETGTADSYMVLDPTETGFKRTQCSNIP</sequence>
<reference evidence="3 4" key="1">
    <citation type="submission" date="2020-06" db="EMBL/GenBank/DDBJ databases">
        <authorList>
            <person name="Li R."/>
            <person name="Bekaert M."/>
        </authorList>
    </citation>
    <scope>NUCLEOTIDE SEQUENCE [LARGE SCALE GENOMIC DNA]</scope>
    <source>
        <strain evidence="4">wild</strain>
    </source>
</reference>
<dbReference type="Pfam" id="PF00629">
    <property type="entry name" value="MAM"/>
    <property type="match status" value="1"/>
</dbReference>
<organism evidence="3 4">
    <name type="scientific">Mytilus coruscus</name>
    <name type="common">Sea mussel</name>
    <dbReference type="NCBI Taxonomy" id="42192"/>
    <lineage>
        <taxon>Eukaryota</taxon>
        <taxon>Metazoa</taxon>
        <taxon>Spiralia</taxon>
        <taxon>Lophotrochozoa</taxon>
        <taxon>Mollusca</taxon>
        <taxon>Bivalvia</taxon>
        <taxon>Autobranchia</taxon>
        <taxon>Pteriomorphia</taxon>
        <taxon>Mytilida</taxon>
        <taxon>Mytiloidea</taxon>
        <taxon>Mytilidae</taxon>
        <taxon>Mytilinae</taxon>
        <taxon>Mytilus</taxon>
    </lineage>
</organism>
<accession>A0A6J8BZK8</accession>
<dbReference type="AlphaFoldDB" id="A0A6J8BZK8"/>
<dbReference type="Proteomes" id="UP000507470">
    <property type="component" value="Unassembled WGS sequence"/>
</dbReference>
<dbReference type="Gene3D" id="2.60.120.200">
    <property type="match status" value="1"/>
</dbReference>
<keyword evidence="1" id="KW-1133">Transmembrane helix</keyword>